<evidence type="ECO:0000256" key="1">
    <source>
        <dbReference type="SAM" id="MobiDB-lite"/>
    </source>
</evidence>
<dbReference type="RefSeq" id="XP_002116812.1">
    <property type="nucleotide sequence ID" value="XM_002116776.1"/>
</dbReference>
<reference evidence="2 3" key="1">
    <citation type="journal article" date="2008" name="Nature">
        <title>The Trichoplax genome and the nature of placozoans.</title>
        <authorList>
            <person name="Srivastava M."/>
            <person name="Begovic E."/>
            <person name="Chapman J."/>
            <person name="Putnam N.H."/>
            <person name="Hellsten U."/>
            <person name="Kawashima T."/>
            <person name="Kuo A."/>
            <person name="Mitros T."/>
            <person name="Salamov A."/>
            <person name="Carpenter M.L."/>
            <person name="Signorovitch A.Y."/>
            <person name="Moreno M.A."/>
            <person name="Kamm K."/>
            <person name="Grimwood J."/>
            <person name="Schmutz J."/>
            <person name="Shapiro H."/>
            <person name="Grigoriev I.V."/>
            <person name="Buss L.W."/>
            <person name="Schierwater B."/>
            <person name="Dellaporta S.L."/>
            <person name="Rokhsar D.S."/>
        </authorList>
    </citation>
    <scope>NUCLEOTIDE SEQUENCE [LARGE SCALE GENOMIC DNA]</scope>
    <source>
        <strain evidence="2 3">Grell-BS-1999</strain>
    </source>
</reference>
<keyword evidence="3" id="KW-1185">Reference proteome</keyword>
<dbReference type="HOGENOM" id="CLU_689528_0_0_1"/>
<accession>B3S9A5</accession>
<sequence>MEDDNQPSNVQDLWDSDLENLIRANSTRSSNQEHLIRDLYQQLYSADIDDPISSFPMNSPAMSETNLSTSTSLQSSTANSSSSNDEEIPRKLSKQTMGDNTHDSRVDNQKVEKGTSRYDETGHVDGVESTVDEQNQSNTLPESQPNQAEKSDNEESMESSPPITRTRREFITDQGHQSSGFNQIRNTNAPSNRENDPLIRHLHQCKTHIAFEPLRNPIPNPSLTFRRKLLAPGSILNGGPGRGRCNNQQGLPIPRFLQNALRNTNPRVASILTADHSLMHPMLPRMPMPIAANNAGFEELPDISLLDTNTNSNVVGTRNQNHSPSSDRQPQEHNTTADASNTNVDNSNPPLTATSQPQYSAADANSVFTDAEGDNTSLTSSEANQSTDISAPAETSLSPS</sequence>
<dbReference type="CTD" id="6758083"/>
<feature type="region of interest" description="Disordered" evidence="1">
    <location>
        <begin position="308"/>
        <end position="400"/>
    </location>
</feature>
<proteinExistence type="predicted"/>
<feature type="compositionally biased region" description="Polar residues" evidence="1">
    <location>
        <begin position="174"/>
        <end position="192"/>
    </location>
</feature>
<gene>
    <name evidence="2" type="ORF">TRIADDRAFT_60834</name>
</gene>
<evidence type="ECO:0000313" key="2">
    <source>
        <dbReference type="EMBL" id="EDV20612.1"/>
    </source>
</evidence>
<feature type="region of interest" description="Disordered" evidence="1">
    <location>
        <begin position="49"/>
        <end position="195"/>
    </location>
</feature>
<dbReference type="KEGG" id="tad:TRIADDRAFT_60834"/>
<feature type="compositionally biased region" description="Basic and acidic residues" evidence="1">
    <location>
        <begin position="100"/>
        <end position="126"/>
    </location>
</feature>
<protein>
    <submittedName>
        <fullName evidence="2">Uncharacterized protein</fullName>
    </submittedName>
</protein>
<dbReference type="InParanoid" id="B3S9A5"/>
<dbReference type="AlphaFoldDB" id="B3S9A5"/>
<dbReference type="Proteomes" id="UP000009022">
    <property type="component" value="Unassembled WGS sequence"/>
</dbReference>
<evidence type="ECO:0000313" key="3">
    <source>
        <dbReference type="Proteomes" id="UP000009022"/>
    </source>
</evidence>
<feature type="compositionally biased region" description="Polar residues" evidence="1">
    <location>
        <begin position="308"/>
        <end position="359"/>
    </location>
</feature>
<dbReference type="GeneID" id="6758083"/>
<dbReference type="EMBL" id="DS985258">
    <property type="protein sequence ID" value="EDV20612.1"/>
    <property type="molecule type" value="Genomic_DNA"/>
</dbReference>
<feature type="compositionally biased region" description="Low complexity" evidence="1">
    <location>
        <begin position="63"/>
        <end position="83"/>
    </location>
</feature>
<name>B3S9A5_TRIAD</name>
<feature type="compositionally biased region" description="Polar residues" evidence="1">
    <location>
        <begin position="132"/>
        <end position="148"/>
    </location>
</feature>
<feature type="compositionally biased region" description="Polar residues" evidence="1">
    <location>
        <begin position="374"/>
        <end position="400"/>
    </location>
</feature>
<organism evidence="2 3">
    <name type="scientific">Trichoplax adhaerens</name>
    <name type="common">Trichoplax reptans</name>
    <dbReference type="NCBI Taxonomy" id="10228"/>
    <lineage>
        <taxon>Eukaryota</taxon>
        <taxon>Metazoa</taxon>
        <taxon>Placozoa</taxon>
        <taxon>Uniplacotomia</taxon>
        <taxon>Trichoplacea</taxon>
        <taxon>Trichoplacidae</taxon>
        <taxon>Trichoplax</taxon>
    </lineage>
</organism>